<keyword evidence="1 5" id="KW-0808">Transferase</keyword>
<comment type="caution">
    <text evidence="5">The sequence shown here is derived from an EMBL/GenBank/DDBJ whole genome shotgun (WGS) entry which is preliminary data.</text>
</comment>
<accession>A0ABM9CMD5</accession>
<keyword evidence="2 5" id="KW-0012">Acyltransferase</keyword>
<evidence type="ECO:0000313" key="5">
    <source>
        <dbReference type="EMBL" id="CAH1216953.1"/>
    </source>
</evidence>
<dbReference type="Pfam" id="PF08545">
    <property type="entry name" value="ACP_syn_III"/>
    <property type="match status" value="1"/>
</dbReference>
<keyword evidence="6" id="KW-1185">Reference proteome</keyword>
<dbReference type="InterPro" id="IPR016039">
    <property type="entry name" value="Thiolase-like"/>
</dbReference>
<dbReference type="PANTHER" id="PTHR34069:SF2">
    <property type="entry name" value="BETA-KETOACYL-[ACYL-CARRIER-PROTEIN] SYNTHASE III"/>
    <property type="match status" value="1"/>
</dbReference>
<dbReference type="EMBL" id="CAKMMF010000027">
    <property type="protein sequence ID" value="CAH1216953.1"/>
    <property type="molecule type" value="Genomic_DNA"/>
</dbReference>
<dbReference type="Pfam" id="PF08541">
    <property type="entry name" value="ACP_syn_III_C"/>
    <property type="match status" value="1"/>
</dbReference>
<dbReference type="EC" id="2.3.1.180" evidence="5"/>
<dbReference type="RefSeq" id="WP_236344585.1">
    <property type="nucleotide sequence ID" value="NZ_CAKMMF010000027.1"/>
</dbReference>
<feature type="domain" description="Beta-ketoacyl-[acyl-carrier-protein] synthase III N-terminal" evidence="4">
    <location>
        <begin position="112"/>
        <end position="189"/>
    </location>
</feature>
<dbReference type="Proteomes" id="UP000838686">
    <property type="component" value="Unassembled WGS sequence"/>
</dbReference>
<evidence type="ECO:0000313" key="6">
    <source>
        <dbReference type="Proteomes" id="UP000838686"/>
    </source>
</evidence>
<organism evidence="5 6">
    <name type="scientific">Paenibacillus plantiphilus</name>
    <dbReference type="NCBI Taxonomy" id="2905650"/>
    <lineage>
        <taxon>Bacteria</taxon>
        <taxon>Bacillati</taxon>
        <taxon>Bacillota</taxon>
        <taxon>Bacilli</taxon>
        <taxon>Bacillales</taxon>
        <taxon>Paenibacillaceae</taxon>
        <taxon>Paenibacillus</taxon>
    </lineage>
</organism>
<dbReference type="InterPro" id="IPR013747">
    <property type="entry name" value="ACP_syn_III_C"/>
</dbReference>
<protein>
    <submittedName>
        <fullName evidence="5">3-oxoacyl-[acyl-carrier-protein] synthase 3</fullName>
        <ecNumber evidence="5">2.3.1.180</ecNumber>
    </submittedName>
</protein>
<evidence type="ECO:0000256" key="2">
    <source>
        <dbReference type="ARBA" id="ARBA00023315"/>
    </source>
</evidence>
<reference evidence="5" key="1">
    <citation type="submission" date="2022-01" db="EMBL/GenBank/DDBJ databases">
        <authorList>
            <person name="Criscuolo A."/>
        </authorList>
    </citation>
    <scope>NUCLEOTIDE SEQUENCE</scope>
    <source>
        <strain evidence="5">CIP111893</strain>
    </source>
</reference>
<dbReference type="PANTHER" id="PTHR34069">
    <property type="entry name" value="3-OXOACYL-[ACYL-CARRIER-PROTEIN] SYNTHASE 3"/>
    <property type="match status" value="1"/>
</dbReference>
<feature type="domain" description="Beta-ketoacyl-[acyl-carrier-protein] synthase III C-terminal" evidence="3">
    <location>
        <begin position="240"/>
        <end position="328"/>
    </location>
</feature>
<dbReference type="InterPro" id="IPR013751">
    <property type="entry name" value="ACP_syn_III_N"/>
</dbReference>
<evidence type="ECO:0000259" key="3">
    <source>
        <dbReference type="Pfam" id="PF08541"/>
    </source>
</evidence>
<dbReference type="GO" id="GO:0033818">
    <property type="term" value="F:beta-ketoacyl-acyl-carrier-protein synthase III activity"/>
    <property type="evidence" value="ECO:0007669"/>
    <property type="project" value="UniProtKB-EC"/>
</dbReference>
<dbReference type="SUPFAM" id="SSF53901">
    <property type="entry name" value="Thiolase-like"/>
    <property type="match status" value="1"/>
</dbReference>
<name>A0ABM9CMD5_9BACL</name>
<gene>
    <name evidence="5" type="primary">fabH</name>
    <name evidence="5" type="ORF">PAECIP111893_04213</name>
</gene>
<sequence>MGAVRISDIQVYHPANEVGNEYYIEHFGKKGIGVTSMMALMGREKRYVIDNAEENTFTMAVEASNSVLRSSGLSGKDLDLIIFVSSTPEYLVPAIALKLHNALGGDLHTICFDLNANCVGMLMAVDQASRYMMSNPRIKRALVVGSEHLSVHSPDVPVFACNFAESAVAVILDKEGDSRGFIDSVYQTDTSVINNSLFPAHGLSNLYREEYTAKDAQVQFIPFDDSVCVNSAVDSIQTLLAMNEIAIDDIGAFLFSQFSVGNLKQVSERLGVDANKAIYIGDRYGYTASNSPLLALYEALKQGKVARGDYLVFWTVGAGWQNAALLMQY</sequence>
<evidence type="ECO:0000256" key="1">
    <source>
        <dbReference type="ARBA" id="ARBA00022679"/>
    </source>
</evidence>
<proteinExistence type="predicted"/>
<dbReference type="Gene3D" id="3.40.47.10">
    <property type="match status" value="1"/>
</dbReference>
<evidence type="ECO:0000259" key="4">
    <source>
        <dbReference type="Pfam" id="PF08545"/>
    </source>
</evidence>